<protein>
    <submittedName>
        <fullName evidence="1">Uncharacterized protein</fullName>
    </submittedName>
</protein>
<accession>A0A2P2KG26</accession>
<dbReference type="AlphaFoldDB" id="A0A2P2KG26"/>
<name>A0A2P2KG26_RHIMU</name>
<evidence type="ECO:0000313" key="1">
    <source>
        <dbReference type="EMBL" id="MBX04675.1"/>
    </source>
</evidence>
<organism evidence="1">
    <name type="scientific">Rhizophora mucronata</name>
    <name type="common">Asiatic mangrove</name>
    <dbReference type="NCBI Taxonomy" id="61149"/>
    <lineage>
        <taxon>Eukaryota</taxon>
        <taxon>Viridiplantae</taxon>
        <taxon>Streptophyta</taxon>
        <taxon>Embryophyta</taxon>
        <taxon>Tracheophyta</taxon>
        <taxon>Spermatophyta</taxon>
        <taxon>Magnoliopsida</taxon>
        <taxon>eudicotyledons</taxon>
        <taxon>Gunneridae</taxon>
        <taxon>Pentapetalae</taxon>
        <taxon>rosids</taxon>
        <taxon>fabids</taxon>
        <taxon>Malpighiales</taxon>
        <taxon>Rhizophoraceae</taxon>
        <taxon>Rhizophora</taxon>
    </lineage>
</organism>
<reference evidence="1" key="1">
    <citation type="submission" date="2018-02" db="EMBL/GenBank/DDBJ databases">
        <title>Rhizophora mucronata_Transcriptome.</title>
        <authorList>
            <person name="Meera S.P."/>
            <person name="Sreeshan A."/>
            <person name="Augustine A."/>
        </authorList>
    </citation>
    <scope>NUCLEOTIDE SEQUENCE</scope>
    <source>
        <tissue evidence="1">Leaf</tissue>
    </source>
</reference>
<proteinExistence type="predicted"/>
<sequence length="28" mass="3376">MERNCIQLRIRKLRESTLKRANRSCRSG</sequence>
<dbReference type="EMBL" id="GGEC01024191">
    <property type="protein sequence ID" value="MBX04675.1"/>
    <property type="molecule type" value="Transcribed_RNA"/>
</dbReference>